<dbReference type="Pfam" id="PF00724">
    <property type="entry name" value="Oxidored_FMN"/>
    <property type="match status" value="1"/>
</dbReference>
<dbReference type="Gene3D" id="3.20.20.70">
    <property type="entry name" value="Aldolase class I"/>
    <property type="match status" value="1"/>
</dbReference>
<dbReference type="InterPro" id="IPR013785">
    <property type="entry name" value="Aldolase_TIM"/>
</dbReference>
<proteinExistence type="predicted"/>
<dbReference type="CDD" id="cd02803">
    <property type="entry name" value="OYE_like_FMN_family"/>
    <property type="match status" value="1"/>
</dbReference>
<evidence type="ECO:0000256" key="2">
    <source>
        <dbReference type="ARBA" id="ARBA00023002"/>
    </source>
</evidence>
<dbReference type="EMBL" id="DTLB01000023">
    <property type="protein sequence ID" value="HFW32176.1"/>
    <property type="molecule type" value="Genomic_DNA"/>
</dbReference>
<dbReference type="GO" id="GO:0010181">
    <property type="term" value="F:FMN binding"/>
    <property type="evidence" value="ECO:0007669"/>
    <property type="project" value="InterPro"/>
</dbReference>
<evidence type="ECO:0000259" key="3">
    <source>
        <dbReference type="Pfam" id="PF00724"/>
    </source>
</evidence>
<dbReference type="InterPro" id="IPR051799">
    <property type="entry name" value="NADH_flavin_oxidoreductase"/>
</dbReference>
<feature type="domain" description="NADH:flavin oxidoreductase/NADH oxidase N-terminal" evidence="3">
    <location>
        <begin position="2"/>
        <end position="325"/>
    </location>
</feature>
<gene>
    <name evidence="4" type="ORF">ENW66_04390</name>
</gene>
<organism evidence="4">
    <name type="scientific">Archaeoglobus fulgidus</name>
    <dbReference type="NCBI Taxonomy" id="2234"/>
    <lineage>
        <taxon>Archaea</taxon>
        <taxon>Methanobacteriati</taxon>
        <taxon>Methanobacteriota</taxon>
        <taxon>Archaeoglobi</taxon>
        <taxon>Archaeoglobales</taxon>
        <taxon>Archaeoglobaceae</taxon>
        <taxon>Archaeoglobus</taxon>
    </lineage>
</organism>
<comment type="caution">
    <text evidence="4">The sequence shown here is derived from an EMBL/GenBank/DDBJ whole genome shotgun (WGS) entry which is preliminary data.</text>
</comment>
<dbReference type="AlphaFoldDB" id="A0A7C3MFB5"/>
<evidence type="ECO:0000313" key="4">
    <source>
        <dbReference type="EMBL" id="HFW32176.1"/>
    </source>
</evidence>
<sequence>MLFTSVETEKLKMRNRIVRSATAESMATKEGFVTDELIELYKKLAEGGAGTIITGYMFVSEDGRASYRMTGISDEKHVNGLRRLVGEVKRVDDVVFIAQLAHAGRQTILGNAIAPSAVKDPYTGVEPREMTKEDIERVIAAFANAAFRAEKAGFDAVQLHAAHGYLLSEFISPHTNRRKDVYGRERAKILLDIFERIREKSRIPVMVKMNACDFVPGGLEVDEAVKIAKLLDDAGFEMIEVSGGMYESIYHNRYNVISQKVAKSGEGYFKEYAFRIKDAVSIPVACVGGIMSRKTAEMLLKKVEFVSMSRALIRDPYFPKKMMNGEVDVSDCKSCNLCLKAIFEGKPLRCYSEN</sequence>
<dbReference type="PANTHER" id="PTHR43656:SF2">
    <property type="entry name" value="BINDING OXIDOREDUCTASE, PUTATIVE (AFU_ORTHOLOGUE AFUA_2G08260)-RELATED"/>
    <property type="match status" value="1"/>
</dbReference>
<protein>
    <submittedName>
        <fullName evidence="4">NADH:flavin oxidoreductase</fullName>
    </submittedName>
</protein>
<dbReference type="InterPro" id="IPR001155">
    <property type="entry name" value="OxRdtase_FMN_N"/>
</dbReference>
<dbReference type="PANTHER" id="PTHR43656">
    <property type="entry name" value="BINDING OXIDOREDUCTASE, PUTATIVE (AFU_ORTHOLOGUE AFUA_2G08260)-RELATED"/>
    <property type="match status" value="1"/>
</dbReference>
<dbReference type="GO" id="GO:0016491">
    <property type="term" value="F:oxidoreductase activity"/>
    <property type="evidence" value="ECO:0007669"/>
    <property type="project" value="UniProtKB-KW"/>
</dbReference>
<keyword evidence="2" id="KW-0560">Oxidoreductase</keyword>
<accession>A0A7C3MFB5</accession>
<dbReference type="SUPFAM" id="SSF51395">
    <property type="entry name" value="FMN-linked oxidoreductases"/>
    <property type="match status" value="1"/>
</dbReference>
<reference evidence="4" key="1">
    <citation type="journal article" date="2020" name="mSystems">
        <title>Genome- and Community-Level Interaction Insights into Carbon Utilization and Element Cycling Functions of Hydrothermarchaeota in Hydrothermal Sediment.</title>
        <authorList>
            <person name="Zhou Z."/>
            <person name="Liu Y."/>
            <person name="Xu W."/>
            <person name="Pan J."/>
            <person name="Luo Z.H."/>
            <person name="Li M."/>
        </authorList>
    </citation>
    <scope>NUCLEOTIDE SEQUENCE [LARGE SCALE GENOMIC DNA]</scope>
    <source>
        <strain evidence="4">SpSt-87</strain>
    </source>
</reference>
<name>A0A7C3MFB5_ARCFL</name>
<keyword evidence="1" id="KW-0285">Flavoprotein</keyword>
<evidence type="ECO:0000256" key="1">
    <source>
        <dbReference type="ARBA" id="ARBA00022630"/>
    </source>
</evidence>